<dbReference type="AlphaFoldDB" id="A0A8X7VL03"/>
<evidence type="ECO:0000313" key="3">
    <source>
        <dbReference type="EMBL" id="KAG2313063.1"/>
    </source>
</evidence>
<dbReference type="EMBL" id="JAAMPC010000005">
    <property type="protein sequence ID" value="KAG2313063.1"/>
    <property type="molecule type" value="Genomic_DNA"/>
</dbReference>
<protein>
    <recommendedName>
        <fullName evidence="2">Leucine zipper homeobox-associated domain-containing protein</fullName>
    </recommendedName>
</protein>
<feature type="domain" description="Leucine zipper homeobox-associated" evidence="2">
    <location>
        <begin position="1"/>
        <end position="41"/>
    </location>
</feature>
<dbReference type="InterPro" id="IPR003106">
    <property type="entry name" value="Leu_zip_homeo"/>
</dbReference>
<feature type="compositionally biased region" description="Low complexity" evidence="1">
    <location>
        <begin position="58"/>
        <end position="71"/>
    </location>
</feature>
<evidence type="ECO:0000256" key="1">
    <source>
        <dbReference type="SAM" id="MobiDB-lite"/>
    </source>
</evidence>
<sequence length="71" mass="7837">MECEYLKRCFGSLKEQNRLLQKEVEEPVPASVLTICPRCERAADATDNAVKEGTAPRSQSRMTVSSSSSLC</sequence>
<proteinExistence type="predicted"/>
<name>A0A8X7VL03_BRACI</name>
<comment type="caution">
    <text evidence="3">The sequence shown here is derived from an EMBL/GenBank/DDBJ whole genome shotgun (WGS) entry which is preliminary data.</text>
</comment>
<evidence type="ECO:0000259" key="2">
    <source>
        <dbReference type="SMART" id="SM00340"/>
    </source>
</evidence>
<dbReference type="OrthoDB" id="6159439at2759"/>
<accession>A0A8X7VL03</accession>
<dbReference type="GO" id="GO:0006355">
    <property type="term" value="P:regulation of DNA-templated transcription"/>
    <property type="evidence" value="ECO:0007669"/>
    <property type="project" value="InterPro"/>
</dbReference>
<organism evidence="3 4">
    <name type="scientific">Brassica carinata</name>
    <name type="common">Ethiopian mustard</name>
    <name type="synonym">Abyssinian cabbage</name>
    <dbReference type="NCBI Taxonomy" id="52824"/>
    <lineage>
        <taxon>Eukaryota</taxon>
        <taxon>Viridiplantae</taxon>
        <taxon>Streptophyta</taxon>
        <taxon>Embryophyta</taxon>
        <taxon>Tracheophyta</taxon>
        <taxon>Spermatophyta</taxon>
        <taxon>Magnoliopsida</taxon>
        <taxon>eudicotyledons</taxon>
        <taxon>Gunneridae</taxon>
        <taxon>Pentapetalae</taxon>
        <taxon>rosids</taxon>
        <taxon>malvids</taxon>
        <taxon>Brassicales</taxon>
        <taxon>Brassicaceae</taxon>
        <taxon>Brassiceae</taxon>
        <taxon>Brassica</taxon>
    </lineage>
</organism>
<feature type="region of interest" description="Disordered" evidence="1">
    <location>
        <begin position="47"/>
        <end position="71"/>
    </location>
</feature>
<dbReference type="GO" id="GO:0043565">
    <property type="term" value="F:sequence-specific DNA binding"/>
    <property type="evidence" value="ECO:0007669"/>
    <property type="project" value="InterPro"/>
</dbReference>
<dbReference type="SMART" id="SM00340">
    <property type="entry name" value="HALZ"/>
    <property type="match status" value="1"/>
</dbReference>
<reference evidence="3 4" key="1">
    <citation type="submission" date="2020-02" db="EMBL/GenBank/DDBJ databases">
        <authorList>
            <person name="Ma Q."/>
            <person name="Huang Y."/>
            <person name="Song X."/>
            <person name="Pei D."/>
        </authorList>
    </citation>
    <scope>NUCLEOTIDE SEQUENCE [LARGE SCALE GENOMIC DNA]</scope>
    <source>
        <strain evidence="3">Sxm20200214</strain>
        <tissue evidence="3">Leaf</tissue>
    </source>
</reference>
<keyword evidence="4" id="KW-1185">Reference proteome</keyword>
<gene>
    <name evidence="3" type="ORF">Bca52824_024620</name>
</gene>
<evidence type="ECO:0000313" key="4">
    <source>
        <dbReference type="Proteomes" id="UP000886595"/>
    </source>
</evidence>
<dbReference type="Proteomes" id="UP000886595">
    <property type="component" value="Unassembled WGS sequence"/>
</dbReference>